<dbReference type="Proteomes" id="UP001208567">
    <property type="component" value="Unassembled WGS sequence"/>
</dbReference>
<dbReference type="PROSITE" id="PS51257">
    <property type="entry name" value="PROKAR_LIPOPROTEIN"/>
    <property type="match status" value="1"/>
</dbReference>
<comment type="similarity">
    <text evidence="2">Belongs to the autoinducer-2 exporter (AI-2E) (TC 2.A.86) family.</text>
</comment>
<keyword evidence="3" id="KW-0813">Transport</keyword>
<protein>
    <submittedName>
        <fullName evidence="9">AI-2E family transporter</fullName>
    </submittedName>
</protein>
<feature type="transmembrane region" description="Helical" evidence="8">
    <location>
        <begin position="312"/>
        <end position="337"/>
    </location>
</feature>
<evidence type="ECO:0000256" key="2">
    <source>
        <dbReference type="ARBA" id="ARBA00009773"/>
    </source>
</evidence>
<evidence type="ECO:0000313" key="10">
    <source>
        <dbReference type="Proteomes" id="UP001208567"/>
    </source>
</evidence>
<name>A0ABQ5N4B0_9CLOT</name>
<feature type="transmembrane region" description="Helical" evidence="8">
    <location>
        <begin position="241"/>
        <end position="268"/>
    </location>
</feature>
<keyword evidence="5 8" id="KW-0812">Transmembrane</keyword>
<comment type="caution">
    <text evidence="9">The sequence shown here is derived from an EMBL/GenBank/DDBJ whole genome shotgun (WGS) entry which is preliminary data.</text>
</comment>
<dbReference type="EMBL" id="BRXR01000001">
    <property type="protein sequence ID" value="GLC30034.1"/>
    <property type="molecule type" value="Genomic_DNA"/>
</dbReference>
<feature type="transmembrane region" description="Helical" evidence="8">
    <location>
        <begin position="34"/>
        <end position="55"/>
    </location>
</feature>
<dbReference type="InterPro" id="IPR002549">
    <property type="entry name" value="AI-2E-like"/>
</dbReference>
<evidence type="ECO:0000256" key="7">
    <source>
        <dbReference type="ARBA" id="ARBA00023136"/>
    </source>
</evidence>
<keyword evidence="6 8" id="KW-1133">Transmembrane helix</keyword>
<evidence type="ECO:0000256" key="1">
    <source>
        <dbReference type="ARBA" id="ARBA00004651"/>
    </source>
</evidence>
<organism evidence="9 10">
    <name type="scientific">Clostridium omnivorum</name>
    <dbReference type="NCBI Taxonomy" id="1604902"/>
    <lineage>
        <taxon>Bacteria</taxon>
        <taxon>Bacillati</taxon>
        <taxon>Bacillota</taxon>
        <taxon>Clostridia</taxon>
        <taxon>Eubacteriales</taxon>
        <taxon>Clostridiaceae</taxon>
        <taxon>Clostridium</taxon>
    </lineage>
</organism>
<feature type="transmembrane region" description="Helical" evidence="8">
    <location>
        <begin position="155"/>
        <end position="177"/>
    </location>
</feature>
<feature type="transmembrane region" description="Helical" evidence="8">
    <location>
        <begin position="7"/>
        <end position="28"/>
    </location>
</feature>
<evidence type="ECO:0000256" key="8">
    <source>
        <dbReference type="SAM" id="Phobius"/>
    </source>
</evidence>
<keyword evidence="4" id="KW-1003">Cell membrane</keyword>
<proteinExistence type="inferred from homology"/>
<dbReference type="PANTHER" id="PTHR21716:SF53">
    <property type="entry name" value="PERMEASE PERM-RELATED"/>
    <property type="match status" value="1"/>
</dbReference>
<keyword evidence="10" id="KW-1185">Reference proteome</keyword>
<evidence type="ECO:0000313" key="9">
    <source>
        <dbReference type="EMBL" id="GLC30034.1"/>
    </source>
</evidence>
<sequence>MIKIKNRVIRILIIINLILLACILLGKIQILHKLVATLSKGFLIPLFISVLLYYIIRPINNHFIEKGMGRGKASMLSLVICAFILSGILSYFAKYAMEQFRQLTNQLIQLLGDGREIDGFVAWLNQYINVDEIYTLAAGMVKNYIHQIGLSFKRFVGYFMNTFSTVFLILVIVFYMLKDGNIFKEKVLYFIPEKYKAVSDTILSDSDVILSHYVTGQAKVALSLAIMIFTGYKIIGMPNAMLLSSITFILAFIPFVGFFISMIIPSVISLGMGLYMSLKLAAVFVIVQTLKGRVVVPAVMAKSMKIHPLTDIFLVIGAIAVGGPFAAFAIVPIYTIVKNALKALRVHDKYLH</sequence>
<feature type="transmembrane region" description="Helical" evidence="8">
    <location>
        <begin position="218"/>
        <end position="235"/>
    </location>
</feature>
<comment type="subcellular location">
    <subcellularLocation>
        <location evidence="1">Cell membrane</location>
        <topology evidence="1">Multi-pass membrane protein</topology>
    </subcellularLocation>
</comment>
<feature type="transmembrane region" description="Helical" evidence="8">
    <location>
        <begin position="75"/>
        <end position="93"/>
    </location>
</feature>
<feature type="transmembrane region" description="Helical" evidence="8">
    <location>
        <begin position="280"/>
        <end position="300"/>
    </location>
</feature>
<evidence type="ECO:0000256" key="5">
    <source>
        <dbReference type="ARBA" id="ARBA00022692"/>
    </source>
</evidence>
<evidence type="ECO:0000256" key="6">
    <source>
        <dbReference type="ARBA" id="ARBA00022989"/>
    </source>
</evidence>
<dbReference type="Pfam" id="PF01594">
    <property type="entry name" value="AI-2E_transport"/>
    <property type="match status" value="1"/>
</dbReference>
<accession>A0ABQ5N4B0</accession>
<keyword evidence="7 8" id="KW-0472">Membrane</keyword>
<evidence type="ECO:0000256" key="4">
    <source>
        <dbReference type="ARBA" id="ARBA00022475"/>
    </source>
</evidence>
<evidence type="ECO:0000256" key="3">
    <source>
        <dbReference type="ARBA" id="ARBA00022448"/>
    </source>
</evidence>
<gene>
    <name evidence="9" type="ORF">bsdE14_14440</name>
</gene>
<dbReference type="RefSeq" id="WP_264849301.1">
    <property type="nucleotide sequence ID" value="NZ_BRXR01000001.1"/>
</dbReference>
<dbReference type="PANTHER" id="PTHR21716">
    <property type="entry name" value="TRANSMEMBRANE PROTEIN"/>
    <property type="match status" value="1"/>
</dbReference>
<reference evidence="9 10" key="1">
    <citation type="journal article" date="2024" name="Int. J. Syst. Evol. Microbiol.">
        <title>Clostridium omnivorum sp. nov., isolated from anoxic soil under the treatment of reductive soil disinfestation.</title>
        <authorList>
            <person name="Ueki A."/>
            <person name="Tonouchi A."/>
            <person name="Kaku N."/>
            <person name="Honma S."/>
            <person name="Ueki K."/>
        </authorList>
    </citation>
    <scope>NUCLEOTIDE SEQUENCE [LARGE SCALE GENOMIC DNA]</scope>
    <source>
        <strain evidence="9 10">E14</strain>
    </source>
</reference>